<dbReference type="RefSeq" id="WP_008621310.1">
    <property type="nucleotide sequence ID" value="NZ_JH376609.1"/>
</dbReference>
<dbReference type="GO" id="GO:0004252">
    <property type="term" value="F:serine-type endopeptidase activity"/>
    <property type="evidence" value="ECO:0007669"/>
    <property type="project" value="UniProtKB-UniRule"/>
</dbReference>
<feature type="active site" description="Charge relay system" evidence="5">
    <location>
        <position position="248"/>
    </location>
</feature>
<dbReference type="PRINTS" id="PR00723">
    <property type="entry name" value="SUBTILISIN"/>
</dbReference>
<dbReference type="PANTHER" id="PTHR43399:SF4">
    <property type="entry name" value="CELL WALL-ASSOCIATED PROTEASE"/>
    <property type="match status" value="1"/>
</dbReference>
<evidence type="ECO:0000256" key="1">
    <source>
        <dbReference type="ARBA" id="ARBA00011073"/>
    </source>
</evidence>
<name>G5STF9_9BACT</name>
<evidence type="ECO:0000259" key="6">
    <source>
        <dbReference type="Pfam" id="PF00082"/>
    </source>
</evidence>
<accession>G5STF9</accession>
<dbReference type="PROSITE" id="PS00137">
    <property type="entry name" value="SUBTILASE_HIS"/>
    <property type="match status" value="1"/>
</dbReference>
<dbReference type="Proteomes" id="UP000003598">
    <property type="component" value="Unassembled WGS sequence"/>
</dbReference>
<sequence>MRRLVLFLVQIAFMVSLEAQTFYYYKGERIPISIDTVRYTIFFSSDHVLRETGILKSEEGMSGKNFCIIGQKQLDEVGLKSGATEILSVEPVIAPSQTPVSNLFYVKIQTEKDTAFLKDFAVKNGCKVERQVALMPSWYVLSTSICSAGNSIEMANKCFETGRVEEVDPGFIFNFQTSGGDDEPMWGKQWGLEAINVTEAWGLTKGHFTTVVAVLDKGIEASHIEFQENLLDGYDVISGGNAVVYGDHGTHVAGIIAAGINGQFVAGVAPDARLMPVSHPLTATATASEELANGLTWAWQNGASVINNSWGDQGGRLHDRLKSALLEDAIEVALTQGRDGLGTIVTFASGNYNTIDYPGSSDERIICVGSIGENHERASTSGYGERLDLVAPGVNILSTVLNNTVGNKSGTSMACPHVSGVAALMLSVNPLLDVGCLSAIIDSTCQKLNGYIYSGGYPHGAWNDETGYGLLDAGSAVAVAESLLPEIEISRVVRVPGVAKGVITLDITGVGVPEGCEIIWSIPYHELSNITSYTFTKESQNRYILEVEDRDMPYFVKPFDINARISTPNSRIIHNINVNVPYTFSNSRYALVENVVGHSLAITEVDKDNETEILMCPTHNVTVNVYSLQNRVLSKNIDLSLGTAVIPVSDLSEGYYILSIVENGVVVFSDKFIIKR</sequence>
<evidence type="ECO:0000256" key="3">
    <source>
        <dbReference type="ARBA" id="ARBA00022801"/>
    </source>
</evidence>
<organism evidence="7 8">
    <name type="scientific">Paraprevotella clara YIT 11840</name>
    <dbReference type="NCBI Taxonomy" id="762968"/>
    <lineage>
        <taxon>Bacteria</taxon>
        <taxon>Pseudomonadati</taxon>
        <taxon>Bacteroidota</taxon>
        <taxon>Bacteroidia</taxon>
        <taxon>Bacteroidales</taxon>
        <taxon>Prevotellaceae</taxon>
        <taxon>Paraprevotella</taxon>
    </lineage>
</organism>
<dbReference type="OrthoDB" id="1489355at2"/>
<dbReference type="Gene3D" id="3.40.50.200">
    <property type="entry name" value="Peptidase S8/S53 domain"/>
    <property type="match status" value="1"/>
</dbReference>
<comment type="similarity">
    <text evidence="1 5">Belongs to the peptidase S8 family.</text>
</comment>
<feature type="active site" description="Charge relay system" evidence="5">
    <location>
        <position position="216"/>
    </location>
</feature>
<proteinExistence type="inferred from homology"/>
<keyword evidence="8" id="KW-1185">Reference proteome</keyword>
<dbReference type="InterPro" id="IPR036852">
    <property type="entry name" value="Peptidase_S8/S53_dom_sf"/>
</dbReference>
<feature type="active site" description="Charge relay system" evidence="5">
    <location>
        <position position="412"/>
    </location>
</feature>
<dbReference type="PATRIC" id="fig|762968.3.peg.2374"/>
<evidence type="ECO:0000256" key="2">
    <source>
        <dbReference type="ARBA" id="ARBA00022670"/>
    </source>
</evidence>
<dbReference type="eggNOG" id="COG1404">
    <property type="taxonomic scope" value="Bacteria"/>
</dbReference>
<keyword evidence="2 5" id="KW-0645">Protease</keyword>
<comment type="caution">
    <text evidence="7">The sequence shown here is derived from an EMBL/GenBank/DDBJ whole genome shotgun (WGS) entry which is preliminary data.</text>
</comment>
<dbReference type="SUPFAM" id="SSF52743">
    <property type="entry name" value="Subtilisin-like"/>
    <property type="match status" value="1"/>
</dbReference>
<evidence type="ECO:0000256" key="4">
    <source>
        <dbReference type="ARBA" id="ARBA00022825"/>
    </source>
</evidence>
<feature type="domain" description="Peptidase S8/S53" evidence="6">
    <location>
        <begin position="210"/>
        <end position="448"/>
    </location>
</feature>
<dbReference type="GO" id="GO:0006508">
    <property type="term" value="P:proteolysis"/>
    <property type="evidence" value="ECO:0007669"/>
    <property type="project" value="UniProtKB-KW"/>
</dbReference>
<dbReference type="HOGENOM" id="CLU_011263_10_0_10"/>
<dbReference type="PROSITE" id="PS00138">
    <property type="entry name" value="SUBTILASE_SER"/>
    <property type="match status" value="1"/>
</dbReference>
<dbReference type="InterPro" id="IPR000209">
    <property type="entry name" value="Peptidase_S8/S53_dom"/>
</dbReference>
<reference evidence="7 8" key="1">
    <citation type="submission" date="2011-03" db="EMBL/GenBank/DDBJ databases">
        <authorList>
            <person name="Weinstock G."/>
            <person name="Sodergren E."/>
            <person name="Clifton S."/>
            <person name="Fulton L."/>
            <person name="Fulton B."/>
            <person name="Courtney L."/>
            <person name="Fronick C."/>
            <person name="Harrison M."/>
            <person name="Strong C."/>
            <person name="Farmer C."/>
            <person name="Delahaunty K."/>
            <person name="Markovic C."/>
            <person name="Hall O."/>
            <person name="Minx P."/>
            <person name="Tomlinson C."/>
            <person name="Mitreva M."/>
            <person name="Hou S."/>
            <person name="Chen J."/>
            <person name="Wollam A."/>
            <person name="Pepin K.H."/>
            <person name="Johnson M."/>
            <person name="Bhonagiri V."/>
            <person name="Zhang X."/>
            <person name="Suruliraj S."/>
            <person name="Warren W."/>
            <person name="Chinwalla A."/>
            <person name="Mardis E.R."/>
            <person name="Wilson R.K."/>
        </authorList>
    </citation>
    <scope>NUCLEOTIDE SEQUENCE [LARGE SCALE GENOMIC DNA]</scope>
    <source>
        <strain evidence="7 8">YIT 11840</strain>
    </source>
</reference>
<dbReference type="AlphaFoldDB" id="G5STF9"/>
<dbReference type="InterPro" id="IPR022398">
    <property type="entry name" value="Peptidase_S8_His-AS"/>
</dbReference>
<evidence type="ECO:0000313" key="7">
    <source>
        <dbReference type="EMBL" id="EHG99532.1"/>
    </source>
</evidence>
<dbReference type="InterPro" id="IPR023828">
    <property type="entry name" value="Peptidase_S8_Ser-AS"/>
</dbReference>
<evidence type="ECO:0000313" key="8">
    <source>
        <dbReference type="Proteomes" id="UP000003598"/>
    </source>
</evidence>
<dbReference type="InterPro" id="IPR015500">
    <property type="entry name" value="Peptidase_S8_subtilisin-rel"/>
</dbReference>
<dbReference type="InterPro" id="IPR051048">
    <property type="entry name" value="Peptidase_S8/S53_subtilisin"/>
</dbReference>
<dbReference type="STRING" id="762968.HMPREF9441_02662"/>
<dbReference type="PANTHER" id="PTHR43399">
    <property type="entry name" value="SUBTILISIN-RELATED"/>
    <property type="match status" value="1"/>
</dbReference>
<keyword evidence="4 5" id="KW-0720">Serine protease</keyword>
<dbReference type="PROSITE" id="PS51892">
    <property type="entry name" value="SUBTILASE"/>
    <property type="match status" value="1"/>
</dbReference>
<dbReference type="GeneID" id="93558029"/>
<dbReference type="EMBL" id="AFFY01000038">
    <property type="protein sequence ID" value="EHG99532.1"/>
    <property type="molecule type" value="Genomic_DNA"/>
</dbReference>
<dbReference type="Pfam" id="PF00082">
    <property type="entry name" value="Peptidase_S8"/>
    <property type="match status" value="1"/>
</dbReference>
<evidence type="ECO:0000256" key="5">
    <source>
        <dbReference type="PROSITE-ProRule" id="PRU01240"/>
    </source>
</evidence>
<protein>
    <submittedName>
        <fullName evidence="7">Peptidase, S8/S53 family</fullName>
    </submittedName>
</protein>
<keyword evidence="3 5" id="KW-0378">Hydrolase</keyword>
<gene>
    <name evidence="7" type="ORF">HMPREF9441_02662</name>
</gene>